<name>A0A1Q9CYD4_SYMMI</name>
<evidence type="ECO:0000313" key="1">
    <source>
        <dbReference type="EMBL" id="OLP87917.1"/>
    </source>
</evidence>
<reference evidence="1 2" key="1">
    <citation type="submission" date="2016-02" db="EMBL/GenBank/DDBJ databases">
        <title>Genome analysis of coral dinoflagellate symbionts highlights evolutionary adaptations to a symbiotic lifestyle.</title>
        <authorList>
            <person name="Aranda M."/>
            <person name="Li Y."/>
            <person name="Liew Y.J."/>
            <person name="Baumgarten S."/>
            <person name="Simakov O."/>
            <person name="Wilson M."/>
            <person name="Piel J."/>
            <person name="Ashoor H."/>
            <person name="Bougouffa S."/>
            <person name="Bajic V.B."/>
            <person name="Ryu T."/>
            <person name="Ravasi T."/>
            <person name="Bayer T."/>
            <person name="Micklem G."/>
            <person name="Kim H."/>
            <person name="Bhak J."/>
            <person name="Lajeunesse T.C."/>
            <person name="Voolstra C.R."/>
        </authorList>
    </citation>
    <scope>NUCLEOTIDE SEQUENCE [LARGE SCALE GENOMIC DNA]</scope>
    <source>
        <strain evidence="1 2">CCMP2467</strain>
    </source>
</reference>
<dbReference type="EMBL" id="LSRX01000836">
    <property type="protein sequence ID" value="OLP87917.1"/>
    <property type="molecule type" value="Genomic_DNA"/>
</dbReference>
<evidence type="ECO:0000313" key="2">
    <source>
        <dbReference type="Proteomes" id="UP000186817"/>
    </source>
</evidence>
<sequence length="95" mass="10177">MDEAICLSMFDGQTSPSQASHGDGFNLFARFEHFSSASPVAKQLMLQGEYKSAPSGNVMGMDVAAHITECALVPVHPTFIPSPFHAKCCSEDLSL</sequence>
<dbReference type="Proteomes" id="UP000186817">
    <property type="component" value="Unassembled WGS sequence"/>
</dbReference>
<proteinExistence type="predicted"/>
<gene>
    <name evidence="1" type="ORF">AK812_SmicGene30826</name>
</gene>
<comment type="caution">
    <text evidence="1">The sequence shown here is derived from an EMBL/GenBank/DDBJ whole genome shotgun (WGS) entry which is preliminary data.</text>
</comment>
<protein>
    <submittedName>
        <fullName evidence="1">Uncharacterized protein</fullName>
    </submittedName>
</protein>
<keyword evidence="2" id="KW-1185">Reference proteome</keyword>
<organism evidence="1 2">
    <name type="scientific">Symbiodinium microadriaticum</name>
    <name type="common">Dinoflagellate</name>
    <name type="synonym">Zooxanthella microadriatica</name>
    <dbReference type="NCBI Taxonomy" id="2951"/>
    <lineage>
        <taxon>Eukaryota</taxon>
        <taxon>Sar</taxon>
        <taxon>Alveolata</taxon>
        <taxon>Dinophyceae</taxon>
        <taxon>Suessiales</taxon>
        <taxon>Symbiodiniaceae</taxon>
        <taxon>Symbiodinium</taxon>
    </lineage>
</organism>
<dbReference type="AlphaFoldDB" id="A0A1Q9CYD4"/>
<accession>A0A1Q9CYD4</accession>